<dbReference type="RefSeq" id="WP_088760246.1">
    <property type="nucleotide sequence ID" value="NZ_CP117188.1"/>
</dbReference>
<comment type="caution">
    <text evidence="1">The sequence shown here is derived from an EMBL/GenBank/DDBJ whole genome shotgun (WGS) entry which is preliminary data.</text>
</comment>
<dbReference type="EMBL" id="AAIYJF010000003">
    <property type="protein sequence ID" value="ECJ4376922.1"/>
    <property type="molecule type" value="Genomic_DNA"/>
</dbReference>
<sequence>MDIEWNEIFKGYEPRKPLTEAQLLLETIYESGKWAEFVRDSRTQGKLTNEVQTAFHLFWIERGHFMRSRLNDDELLLRILKALLPPLKVESGLWLYRGENLDCYQAGIIGFCWTAQEEKALPFARSFNSFGSGGVLLKAWVPASSILAGIHPHSTYLGEDEITVNKFEIEQVQALQTFPPTH</sequence>
<protein>
    <submittedName>
        <fullName evidence="1">Uncharacterized protein</fullName>
    </submittedName>
</protein>
<dbReference type="AlphaFoldDB" id="A0A3T3L328"/>
<organism evidence="1">
    <name type="scientific">Salmonella diarizonae</name>
    <dbReference type="NCBI Taxonomy" id="59204"/>
    <lineage>
        <taxon>Bacteria</taxon>
        <taxon>Pseudomonadati</taxon>
        <taxon>Pseudomonadota</taxon>
        <taxon>Gammaproteobacteria</taxon>
        <taxon>Enterobacterales</taxon>
        <taxon>Enterobacteriaceae</taxon>
        <taxon>Salmonella</taxon>
    </lineage>
</organism>
<name>A0A3T3L328_SALDZ</name>
<evidence type="ECO:0000313" key="1">
    <source>
        <dbReference type="EMBL" id="ECJ4376922.1"/>
    </source>
</evidence>
<gene>
    <name evidence="1" type="ORF">DLB95_06350</name>
</gene>
<reference evidence="1" key="1">
    <citation type="submission" date="2018-05" db="EMBL/GenBank/DDBJ databases">
        <authorList>
            <person name="Ashton P.M."/>
            <person name="Dallman T."/>
            <person name="Nair S."/>
            <person name="De Pinna E."/>
            <person name="Peters T."/>
            <person name="Grant K."/>
        </authorList>
    </citation>
    <scope>NUCLEOTIDE SEQUENCE [LARGE SCALE GENOMIC DNA]</scope>
    <source>
        <strain evidence="1">474878</strain>
    </source>
</reference>
<accession>A0A3T3L328</accession>
<dbReference type="Proteomes" id="UP000839781">
    <property type="component" value="Unassembled WGS sequence"/>
</dbReference>
<proteinExistence type="predicted"/>